<organism evidence="11 12">
    <name type="scientific">Bombus vosnesenskii</name>
    <dbReference type="NCBI Taxonomy" id="207650"/>
    <lineage>
        <taxon>Eukaryota</taxon>
        <taxon>Metazoa</taxon>
        <taxon>Ecdysozoa</taxon>
        <taxon>Arthropoda</taxon>
        <taxon>Hexapoda</taxon>
        <taxon>Insecta</taxon>
        <taxon>Pterygota</taxon>
        <taxon>Neoptera</taxon>
        <taxon>Endopterygota</taxon>
        <taxon>Hymenoptera</taxon>
        <taxon>Apocrita</taxon>
        <taxon>Aculeata</taxon>
        <taxon>Apoidea</taxon>
        <taxon>Anthophila</taxon>
        <taxon>Apidae</taxon>
        <taxon>Bombus</taxon>
        <taxon>Pyrobombus</taxon>
    </lineage>
</organism>
<feature type="transmembrane region" description="Helical" evidence="10">
    <location>
        <begin position="60"/>
        <end position="82"/>
    </location>
</feature>
<name>A0A6J3KKD4_9HYME</name>
<gene>
    <name evidence="12" type="primary">LOC117235567</name>
</gene>
<feature type="region of interest" description="Disordered" evidence="9">
    <location>
        <begin position="105"/>
        <end position="124"/>
    </location>
</feature>
<evidence type="ECO:0000256" key="10">
    <source>
        <dbReference type="SAM" id="Phobius"/>
    </source>
</evidence>
<dbReference type="Proteomes" id="UP000504631">
    <property type="component" value="Unplaced"/>
</dbReference>
<dbReference type="GO" id="GO:0033617">
    <property type="term" value="P:mitochondrial respiratory chain complex IV assembly"/>
    <property type="evidence" value="ECO:0007669"/>
    <property type="project" value="InterPro"/>
</dbReference>
<comment type="similarity">
    <text evidence="2">Belongs to the COX20 family.</text>
</comment>
<keyword evidence="11" id="KW-1185">Reference proteome</keyword>
<evidence type="ECO:0000313" key="11">
    <source>
        <dbReference type="Proteomes" id="UP000504631"/>
    </source>
</evidence>
<dbReference type="InterPro" id="IPR022533">
    <property type="entry name" value="Cox20"/>
</dbReference>
<evidence type="ECO:0000256" key="1">
    <source>
        <dbReference type="ARBA" id="ARBA00004273"/>
    </source>
</evidence>
<dbReference type="GO" id="GO:0005743">
    <property type="term" value="C:mitochondrial inner membrane"/>
    <property type="evidence" value="ECO:0007669"/>
    <property type="project" value="UniProtKB-SubCell"/>
</dbReference>
<evidence type="ECO:0000256" key="3">
    <source>
        <dbReference type="ARBA" id="ARBA00017689"/>
    </source>
</evidence>
<dbReference type="Pfam" id="PF12597">
    <property type="entry name" value="Cox20"/>
    <property type="match status" value="1"/>
</dbReference>
<evidence type="ECO:0000256" key="2">
    <source>
        <dbReference type="ARBA" id="ARBA00009575"/>
    </source>
</evidence>
<evidence type="ECO:0000256" key="5">
    <source>
        <dbReference type="ARBA" id="ARBA00022792"/>
    </source>
</evidence>
<evidence type="ECO:0000256" key="7">
    <source>
        <dbReference type="ARBA" id="ARBA00023128"/>
    </source>
</evidence>
<evidence type="ECO:0000256" key="4">
    <source>
        <dbReference type="ARBA" id="ARBA00022692"/>
    </source>
</evidence>
<keyword evidence="8 10" id="KW-0472">Membrane</keyword>
<dbReference type="KEGG" id="bvk:117235567"/>
<evidence type="ECO:0000313" key="12">
    <source>
        <dbReference type="RefSeq" id="XP_033353627.1"/>
    </source>
</evidence>
<dbReference type="GeneID" id="117235567"/>
<feature type="compositionally biased region" description="Polar residues" evidence="9">
    <location>
        <begin position="113"/>
        <end position="124"/>
    </location>
</feature>
<comment type="subcellular location">
    <subcellularLocation>
        <location evidence="1">Mitochondrion inner membrane</location>
    </subcellularLocation>
</comment>
<keyword evidence="5" id="KW-0999">Mitochondrion inner membrane</keyword>
<accession>A0A6J3KKD4</accession>
<keyword evidence="6 10" id="KW-1133">Transmembrane helix</keyword>
<protein>
    <recommendedName>
        <fullName evidence="3">Cytochrome c oxidase assembly protein COX20, mitochondrial</fullName>
    </recommendedName>
</protein>
<dbReference type="RefSeq" id="XP_033353627.1">
    <property type="nucleotide sequence ID" value="XM_033497736.1"/>
</dbReference>
<dbReference type="AlphaFoldDB" id="A0A6J3KKD4"/>
<evidence type="ECO:0000256" key="9">
    <source>
        <dbReference type="SAM" id="MobiDB-lite"/>
    </source>
</evidence>
<sequence>MENERAAYHYEEGKEKKMPFTIFGEPIIKTHCQRNVMISAISGGMVGGLIAFLFTSNPRMSTRIGVITYGVIGITGALYCTYDEIQSRRERREFRKLMYMETRKHQIKDTNSDDNVSNPKLESI</sequence>
<feature type="transmembrane region" description="Helical" evidence="10">
    <location>
        <begin position="36"/>
        <end position="54"/>
    </location>
</feature>
<proteinExistence type="inferred from homology"/>
<evidence type="ECO:0000256" key="8">
    <source>
        <dbReference type="ARBA" id="ARBA00023136"/>
    </source>
</evidence>
<reference evidence="12" key="1">
    <citation type="submission" date="2025-08" db="UniProtKB">
        <authorList>
            <consortium name="RefSeq"/>
        </authorList>
    </citation>
    <scope>IDENTIFICATION</scope>
    <source>
        <tissue evidence="12">Muscle</tissue>
    </source>
</reference>
<evidence type="ECO:0000256" key="6">
    <source>
        <dbReference type="ARBA" id="ARBA00022989"/>
    </source>
</evidence>
<keyword evidence="4 10" id="KW-0812">Transmembrane</keyword>
<keyword evidence="7" id="KW-0496">Mitochondrion</keyword>